<dbReference type="AlphaFoldDB" id="A6FZ49"/>
<dbReference type="EMBL" id="ABCS01000005">
    <property type="protein sequence ID" value="EDM81204.1"/>
    <property type="molecule type" value="Genomic_DNA"/>
</dbReference>
<gene>
    <name evidence="1" type="ORF">PPSIR1_30350</name>
</gene>
<organism evidence="1 2">
    <name type="scientific">Plesiocystis pacifica SIR-1</name>
    <dbReference type="NCBI Taxonomy" id="391625"/>
    <lineage>
        <taxon>Bacteria</taxon>
        <taxon>Pseudomonadati</taxon>
        <taxon>Myxococcota</taxon>
        <taxon>Polyangia</taxon>
        <taxon>Nannocystales</taxon>
        <taxon>Nannocystaceae</taxon>
        <taxon>Plesiocystis</taxon>
    </lineage>
</organism>
<protein>
    <submittedName>
        <fullName evidence="1">Uncharacterized protein</fullName>
    </submittedName>
</protein>
<evidence type="ECO:0000313" key="2">
    <source>
        <dbReference type="Proteomes" id="UP000005801"/>
    </source>
</evidence>
<dbReference type="eggNOG" id="ENOG5032JMT">
    <property type="taxonomic scope" value="Bacteria"/>
</dbReference>
<keyword evidence="2" id="KW-1185">Reference proteome</keyword>
<sequence length="406" mass="43567">MANQHTTNGRSKAPLYLAMLSLTAIVACDLEPEQDDDEDRTIITTVTEDGIYEVDATPDDELGAREPERLPPLLARVQRGTSAVEWRAPDDSRGEVMLMISGTEADTPIIDMDTAETLSPVEAWVAIADAPRAVPERLLARATEADLELLDSPARIDSLRAEVHEKVAQALELGYDGAAAEHEPHAWGTCTASQVATARSVYGKGYTSAATCGNNTGLHTTHRDYWYCNAGDCDYDLALTDIATGACMPTVTGGAAIVGDLTAVTMRVNAWNNHSFSTPSHRIRGFAYECHGDNPVQVHMDYGSDDWDWNLASGYYVGVTILGSPMLPGRAKAINIVSLGSWADGIGQSGASYKSSNFSITSNAAPGDHGIFCTDAQKRLDMEEGPTGNGHEWCIGSCSVGNCWDY</sequence>
<proteinExistence type="predicted"/>
<evidence type="ECO:0000313" key="1">
    <source>
        <dbReference type="EMBL" id="EDM81204.1"/>
    </source>
</evidence>
<dbReference type="RefSeq" id="WP_006969748.1">
    <property type="nucleotide sequence ID" value="NZ_ABCS01000005.1"/>
</dbReference>
<comment type="caution">
    <text evidence="1">The sequence shown here is derived from an EMBL/GenBank/DDBJ whole genome shotgun (WGS) entry which is preliminary data.</text>
</comment>
<reference evidence="1 2" key="1">
    <citation type="submission" date="2007-06" db="EMBL/GenBank/DDBJ databases">
        <authorList>
            <person name="Shimkets L."/>
            <person name="Ferriera S."/>
            <person name="Johnson J."/>
            <person name="Kravitz S."/>
            <person name="Beeson K."/>
            <person name="Sutton G."/>
            <person name="Rogers Y.-H."/>
            <person name="Friedman R."/>
            <person name="Frazier M."/>
            <person name="Venter J.C."/>
        </authorList>
    </citation>
    <scope>NUCLEOTIDE SEQUENCE [LARGE SCALE GENOMIC DNA]</scope>
    <source>
        <strain evidence="1 2">SIR-1</strain>
    </source>
</reference>
<dbReference type="OrthoDB" id="5487561at2"/>
<accession>A6FZ49</accession>
<dbReference type="Proteomes" id="UP000005801">
    <property type="component" value="Unassembled WGS sequence"/>
</dbReference>
<name>A6FZ49_9BACT</name>